<evidence type="ECO:0000313" key="1">
    <source>
        <dbReference type="EMBL" id="ACR11300.1"/>
    </source>
</evidence>
<dbReference type="RefSeq" id="WP_015817412.1">
    <property type="nucleotide sequence ID" value="NC_012997.1"/>
</dbReference>
<organism evidence="1 2">
    <name type="scientific">Teredinibacter turnerae (strain ATCC 39867 / T7901)</name>
    <dbReference type="NCBI Taxonomy" id="377629"/>
    <lineage>
        <taxon>Bacteria</taxon>
        <taxon>Pseudomonadati</taxon>
        <taxon>Pseudomonadota</taxon>
        <taxon>Gammaproteobacteria</taxon>
        <taxon>Cellvibrionales</taxon>
        <taxon>Cellvibrionaceae</taxon>
        <taxon>Teredinibacter</taxon>
    </lineage>
</organism>
<evidence type="ECO:0000313" key="2">
    <source>
        <dbReference type="Proteomes" id="UP000009080"/>
    </source>
</evidence>
<dbReference type="EMBL" id="CP001614">
    <property type="protein sequence ID" value="ACR11300.1"/>
    <property type="molecule type" value="Genomic_DNA"/>
</dbReference>
<dbReference type="eggNOG" id="ENOG50332N0">
    <property type="taxonomic scope" value="Bacteria"/>
</dbReference>
<reference evidence="1 2" key="1">
    <citation type="journal article" date="2009" name="PLoS ONE">
        <title>The complete genome of Teredinibacter turnerae T7901: an intracellular endosymbiont of marine wood-boring bivalves (shipworms).</title>
        <authorList>
            <person name="Yang J.C."/>
            <person name="Madupu R."/>
            <person name="Durkin A.S."/>
            <person name="Ekborg N.A."/>
            <person name="Pedamallu C.S."/>
            <person name="Hostetler J.B."/>
            <person name="Radune D."/>
            <person name="Toms B.S."/>
            <person name="Henrissat B."/>
            <person name="Coutinho P.M."/>
            <person name="Schwarz S."/>
            <person name="Field L."/>
            <person name="Trindade-Silva A.E."/>
            <person name="Soares C.A.G."/>
            <person name="Elshahawi S."/>
            <person name="Hanora A."/>
            <person name="Schmidt E.W."/>
            <person name="Haygood M.G."/>
            <person name="Posfai J."/>
            <person name="Benner J."/>
            <person name="Madinger C."/>
            <person name="Nove J."/>
            <person name="Anton B."/>
            <person name="Chaudhary K."/>
            <person name="Foster J."/>
            <person name="Holman A."/>
            <person name="Kumar S."/>
            <person name="Lessard P.A."/>
            <person name="Luyten Y.A."/>
            <person name="Slatko B."/>
            <person name="Wood N."/>
            <person name="Wu B."/>
            <person name="Teplitski M."/>
            <person name="Mougous J.D."/>
            <person name="Ward N."/>
            <person name="Eisen J.A."/>
            <person name="Badger J.H."/>
            <person name="Distel D.L."/>
        </authorList>
    </citation>
    <scope>NUCLEOTIDE SEQUENCE [LARGE SCALE GENOMIC DNA]</scope>
    <source>
        <strain evidence="2">ATCC 39867 / T7901</strain>
    </source>
</reference>
<protein>
    <submittedName>
        <fullName evidence="1">Uncharacterized protein</fullName>
    </submittedName>
</protein>
<name>C5BTD4_TERTT</name>
<keyword evidence="2" id="KW-1185">Reference proteome</keyword>
<dbReference type="Proteomes" id="UP000009080">
    <property type="component" value="Chromosome"/>
</dbReference>
<dbReference type="KEGG" id="ttu:TERTU_1563"/>
<gene>
    <name evidence="1" type="ordered locus">TERTU_1563</name>
</gene>
<dbReference type="OrthoDB" id="6386778at2"/>
<dbReference type="HOGENOM" id="CLU_168349_0_0_6"/>
<dbReference type="AlphaFoldDB" id="C5BTD4"/>
<sequence>MSRSLPELEDYVRLFHIYGKDLGSIYQLESESDPYFLLFEQIVALLLKPSSFNLSLPEQFRKVAHRYHRGDEATLFHMGDTDNRHFMLCDLHDLIMLRGGLQLKRRMEAESNDESKN</sequence>
<dbReference type="STRING" id="377629.TERTU_1563"/>
<proteinExistence type="predicted"/>
<accession>C5BTD4</accession>